<reference evidence="5 6" key="1">
    <citation type="journal article" date="2016" name="Genome Biol. Evol.">
        <title>Draft genome sequence of an aflatoxigenic Aspergillus species, A. bombycis.</title>
        <authorList>
            <person name="Moore G.G."/>
            <person name="Mack B.M."/>
            <person name="Beltz S.B."/>
            <person name="Gilbert M.K."/>
        </authorList>
    </citation>
    <scope>NUCLEOTIDE SEQUENCE [LARGE SCALE GENOMIC DNA]</scope>
    <source>
        <strain evidence="6">NRRL 26010</strain>
    </source>
</reference>
<dbReference type="InterPro" id="IPR013785">
    <property type="entry name" value="Aldolase_TIM"/>
</dbReference>
<protein>
    <recommendedName>
        <fullName evidence="4">SCP2 domain-containing protein</fullName>
    </recommendedName>
</protein>
<dbReference type="STRING" id="109264.A0A1F7ZMU5"/>
<name>A0A1F7ZMU5_9EURO</name>
<evidence type="ECO:0000313" key="5">
    <source>
        <dbReference type="EMBL" id="OGM40786.1"/>
    </source>
</evidence>
<evidence type="ECO:0000256" key="3">
    <source>
        <dbReference type="ARBA" id="ARBA00023002"/>
    </source>
</evidence>
<comment type="caution">
    <text evidence="5">The sequence shown here is derived from an EMBL/GenBank/DDBJ whole genome shotgun (WGS) entry which is preliminary data.</text>
</comment>
<dbReference type="Gene3D" id="3.30.1050.10">
    <property type="entry name" value="SCP2 sterol-binding domain"/>
    <property type="match status" value="1"/>
</dbReference>
<evidence type="ECO:0000256" key="1">
    <source>
        <dbReference type="ARBA" id="ARBA00022630"/>
    </source>
</evidence>
<accession>A0A1F7ZMU5</accession>
<dbReference type="Proteomes" id="UP000179179">
    <property type="component" value="Unassembled WGS sequence"/>
</dbReference>
<dbReference type="OrthoDB" id="10265837at2759"/>
<gene>
    <name evidence="5" type="ORF">ABOM_011145</name>
</gene>
<dbReference type="EMBL" id="LYCR01000131">
    <property type="protein sequence ID" value="OGM40786.1"/>
    <property type="molecule type" value="Genomic_DNA"/>
</dbReference>
<dbReference type="CDD" id="cd04730">
    <property type="entry name" value="NPD_like"/>
    <property type="match status" value="1"/>
</dbReference>
<evidence type="ECO:0000259" key="4">
    <source>
        <dbReference type="Pfam" id="PF02036"/>
    </source>
</evidence>
<organism evidence="5 6">
    <name type="scientific">Aspergillus bombycis</name>
    <dbReference type="NCBI Taxonomy" id="109264"/>
    <lineage>
        <taxon>Eukaryota</taxon>
        <taxon>Fungi</taxon>
        <taxon>Dikarya</taxon>
        <taxon>Ascomycota</taxon>
        <taxon>Pezizomycotina</taxon>
        <taxon>Eurotiomycetes</taxon>
        <taxon>Eurotiomycetidae</taxon>
        <taxon>Eurotiales</taxon>
        <taxon>Aspergillaceae</taxon>
        <taxon>Aspergillus</taxon>
    </lineage>
</organism>
<dbReference type="PANTHER" id="PTHR32332">
    <property type="entry name" value="2-NITROPROPANE DIOXYGENASE"/>
    <property type="match status" value="1"/>
</dbReference>
<dbReference type="SUPFAM" id="SSF51412">
    <property type="entry name" value="Inosine monophosphate dehydrogenase (IMPDH)"/>
    <property type="match status" value="1"/>
</dbReference>
<dbReference type="InterPro" id="IPR003033">
    <property type="entry name" value="SCP2_sterol-bd_dom"/>
</dbReference>
<dbReference type="Gene3D" id="3.20.20.70">
    <property type="entry name" value="Aldolase class I"/>
    <property type="match status" value="1"/>
</dbReference>
<keyword evidence="3" id="KW-0560">Oxidoreductase</keyword>
<dbReference type="SUPFAM" id="SSF55718">
    <property type="entry name" value="SCP-like"/>
    <property type="match status" value="1"/>
</dbReference>
<dbReference type="Pfam" id="PF03060">
    <property type="entry name" value="NMO"/>
    <property type="match status" value="1"/>
</dbReference>
<dbReference type="InterPro" id="IPR004136">
    <property type="entry name" value="NMO"/>
</dbReference>
<evidence type="ECO:0000313" key="6">
    <source>
        <dbReference type="Proteomes" id="UP000179179"/>
    </source>
</evidence>
<dbReference type="Pfam" id="PF02036">
    <property type="entry name" value="SCP2"/>
    <property type="match status" value="1"/>
</dbReference>
<feature type="domain" description="SCP2" evidence="4">
    <location>
        <begin position="252"/>
        <end position="348"/>
    </location>
</feature>
<dbReference type="InterPro" id="IPR036527">
    <property type="entry name" value="SCP2_sterol-bd_dom_sf"/>
</dbReference>
<sequence>MASIEEFTAIFPWISTKSFIIGALMRILSGPALTTAISEAGGLGFIGPGAKTLDTVQDLDEASHRVHSAHSSHTSRLSHLPSAYDLLPHASDLEAWTVRIRSVSPSTQIWIQIGTVDEVQGLLQRSYRPDVLVVQGLEAGSHGHRDAIGLITILPEVVDMVEGSGIKIVASGGITDGRGVSAALCLGATEVAMGTRILASTEVRISQDYQQEVIRATNGGVNTVRTLLYNHLPDGFRSSAAFDVISDSLRANPTERKGVIRSVRAVVAFTVKGSSEKEETWHLDLKDHGIVGRGSAPSGQKPDVSLYLSDDDFATLFEGKTSTQKLFMKGKLKIRGNILKATKIENVLRKAQTRTNL</sequence>
<dbReference type="RefSeq" id="XP_022384503.1">
    <property type="nucleotide sequence ID" value="XM_022538273.1"/>
</dbReference>
<dbReference type="AlphaFoldDB" id="A0A1F7ZMU5"/>
<dbReference type="PANTHER" id="PTHR32332:SF34">
    <property type="entry name" value="2-NITROPROPANE DIOXYGENASE FAMILY, PUTATIVE-RELATED"/>
    <property type="match status" value="1"/>
</dbReference>
<dbReference type="GeneID" id="34454535"/>
<proteinExistence type="predicted"/>
<dbReference type="GO" id="GO:0018580">
    <property type="term" value="F:nitronate monooxygenase activity"/>
    <property type="evidence" value="ECO:0007669"/>
    <property type="project" value="InterPro"/>
</dbReference>
<keyword evidence="2" id="KW-0288">FMN</keyword>
<keyword evidence="1" id="KW-0285">Flavoprotein</keyword>
<keyword evidence="6" id="KW-1185">Reference proteome</keyword>
<evidence type="ECO:0000256" key="2">
    <source>
        <dbReference type="ARBA" id="ARBA00022643"/>
    </source>
</evidence>